<protein>
    <submittedName>
        <fullName evidence="2">GMP synthase</fullName>
        <ecNumber evidence="2">6.3.5.2</ecNumber>
    </submittedName>
</protein>
<feature type="domain" description="Glutamine amidotransferase" evidence="1">
    <location>
        <begin position="59"/>
        <end position="197"/>
    </location>
</feature>
<dbReference type="RefSeq" id="WP_105238552.1">
    <property type="nucleotide sequence ID" value="NZ_CP023270.1"/>
</dbReference>
<proteinExistence type="predicted"/>
<dbReference type="EC" id="6.3.5.2" evidence="2"/>
<dbReference type="PANTHER" id="PTHR42695:SF5">
    <property type="entry name" value="GLUTAMINE AMIDOTRANSFERASE YLR126C-RELATED"/>
    <property type="match status" value="1"/>
</dbReference>
<dbReference type="InterPro" id="IPR029062">
    <property type="entry name" value="Class_I_gatase-like"/>
</dbReference>
<dbReference type="SUPFAM" id="SSF52317">
    <property type="entry name" value="Class I glutamine amidotransferase-like"/>
    <property type="match status" value="1"/>
</dbReference>
<dbReference type="InterPro" id="IPR017926">
    <property type="entry name" value="GATASE"/>
</dbReference>
<gene>
    <name evidence="2" type="ORF">CLM73_11595</name>
</gene>
<dbReference type="EMBL" id="CP023270">
    <property type="protein sequence ID" value="AVJ27700.1"/>
    <property type="molecule type" value="Genomic_DNA"/>
</dbReference>
<keyword evidence="2" id="KW-0436">Ligase</keyword>
<accession>A0A2S0I6N6</accession>
<evidence type="ECO:0000313" key="3">
    <source>
        <dbReference type="Proteomes" id="UP000239477"/>
    </source>
</evidence>
<reference evidence="2 3" key="1">
    <citation type="submission" date="2017-09" db="EMBL/GenBank/DDBJ databases">
        <title>Genomic, metabolic, and phenotypic characteristics of bacterial isolates from the natural microbiome of the model nematode Caenorhabditis elegans.</title>
        <authorList>
            <person name="Zimmermann J."/>
            <person name="Obeng N."/>
            <person name="Yang W."/>
            <person name="Obeng O."/>
            <person name="Kissoyan K."/>
            <person name="Pees B."/>
            <person name="Dirksen P."/>
            <person name="Hoppner M."/>
            <person name="Franke A."/>
            <person name="Rosenstiel P."/>
            <person name="Leippe M."/>
            <person name="Dierking K."/>
            <person name="Kaleta C."/>
            <person name="Schulenburg H."/>
        </authorList>
    </citation>
    <scope>NUCLEOTIDE SEQUENCE [LARGE SCALE GENOMIC DNA]</scope>
    <source>
        <strain evidence="2 3">MYb73</strain>
    </source>
</reference>
<evidence type="ECO:0000259" key="1">
    <source>
        <dbReference type="Pfam" id="PF00117"/>
    </source>
</evidence>
<dbReference type="Gene3D" id="3.40.50.880">
    <property type="match status" value="1"/>
</dbReference>
<dbReference type="Proteomes" id="UP000239477">
    <property type="component" value="Chromosome"/>
</dbReference>
<keyword evidence="3" id="KW-1185">Reference proteome</keyword>
<dbReference type="CDD" id="cd01741">
    <property type="entry name" value="GATase1_1"/>
    <property type="match status" value="1"/>
</dbReference>
<name>A0A2S0I6N6_9BURK</name>
<dbReference type="InterPro" id="IPR044992">
    <property type="entry name" value="ChyE-like"/>
</dbReference>
<dbReference type="PANTHER" id="PTHR42695">
    <property type="entry name" value="GLUTAMINE AMIDOTRANSFERASE YLR126C-RELATED"/>
    <property type="match status" value="1"/>
</dbReference>
<dbReference type="NCBIfam" id="NF006562">
    <property type="entry name" value="PRK09065.1"/>
    <property type="match status" value="1"/>
</dbReference>
<dbReference type="AlphaFoldDB" id="A0A2S0I6N6"/>
<sequence length="246" mass="26177">MTAATPSALPVLILHTGDPDDTLKSQFGGYAEQIMLAAGLAASAVDIVAVYEGQRPQSPSHYRAALITGSPAMVSDKEPWSEDTAAWLREALEAGLPMFGVCYGHQLLAHAFGGKVGYNPAGREVGTQTVELLPTAGGDQLMAGVPTTFPAQMLHAQTVLQLPAGAAVLARSDLDEHQMIRIGRNVFSTQFHPEFGPDFIRAHLERYGRRYAAENLDVPGLSANVRATPVAAGLIRRFLDTYAPGA</sequence>
<evidence type="ECO:0000313" key="2">
    <source>
        <dbReference type="EMBL" id="AVJ27700.1"/>
    </source>
</evidence>
<dbReference type="GO" id="GO:0005829">
    <property type="term" value="C:cytosol"/>
    <property type="evidence" value="ECO:0007669"/>
    <property type="project" value="TreeGrafter"/>
</dbReference>
<dbReference type="PROSITE" id="PS51273">
    <property type="entry name" value="GATASE_TYPE_1"/>
    <property type="match status" value="1"/>
</dbReference>
<dbReference type="Pfam" id="PF00117">
    <property type="entry name" value="GATase"/>
    <property type="match status" value="1"/>
</dbReference>
<dbReference type="GO" id="GO:0003922">
    <property type="term" value="F:GMP synthase (glutamine-hydrolyzing) activity"/>
    <property type="evidence" value="ECO:0007669"/>
    <property type="project" value="UniProtKB-EC"/>
</dbReference>
<organism evidence="2 3">
    <name type="scientific">Achromobacter spanius</name>
    <dbReference type="NCBI Taxonomy" id="217203"/>
    <lineage>
        <taxon>Bacteria</taxon>
        <taxon>Pseudomonadati</taxon>
        <taxon>Pseudomonadota</taxon>
        <taxon>Betaproteobacteria</taxon>
        <taxon>Burkholderiales</taxon>
        <taxon>Alcaligenaceae</taxon>
        <taxon>Achromobacter</taxon>
    </lineage>
</organism>
<dbReference type="OrthoDB" id="9813383at2"/>